<dbReference type="GeneID" id="26905971"/>
<comment type="caution">
    <text evidence="2">The sequence shown here is derived from an EMBL/GenBank/DDBJ whole genome shotgun (WGS) entry which is preliminary data.</text>
</comment>
<keyword evidence="1" id="KW-1133">Transmembrane helix</keyword>
<dbReference type="Pfam" id="PF07344">
    <property type="entry name" value="Amastin"/>
    <property type="match status" value="1"/>
</dbReference>
<protein>
    <submittedName>
        <fullName evidence="2">Amastin-like surface protein-like protein</fullName>
    </submittedName>
</protein>
<keyword evidence="3" id="KW-1185">Reference proteome</keyword>
<keyword evidence="1" id="KW-0472">Membrane</keyword>
<keyword evidence="1" id="KW-0812">Transmembrane</keyword>
<dbReference type="AlphaFoldDB" id="A0A0M9FZP8"/>
<proteinExistence type="predicted"/>
<evidence type="ECO:0000256" key="1">
    <source>
        <dbReference type="SAM" id="Phobius"/>
    </source>
</evidence>
<name>A0A0M9FZP8_LEPPY</name>
<feature type="transmembrane region" description="Helical" evidence="1">
    <location>
        <begin position="77"/>
        <end position="99"/>
    </location>
</feature>
<dbReference type="OMA" id="KMCGVKW"/>
<accession>A0A0M9FZP8</accession>
<dbReference type="OrthoDB" id="261681at2759"/>
<dbReference type="PANTHER" id="PTHR33297">
    <property type="entry name" value="AMASTIN-LIKE SURFACE PROTEIN-LIKE PROTEIN-RELATED"/>
    <property type="match status" value="1"/>
</dbReference>
<dbReference type="EMBL" id="LGTL01000011">
    <property type="protein sequence ID" value="KPA79187.1"/>
    <property type="molecule type" value="Genomic_DNA"/>
</dbReference>
<dbReference type="RefSeq" id="XP_015657625.1">
    <property type="nucleotide sequence ID" value="XM_015803800.1"/>
</dbReference>
<feature type="transmembrane region" description="Helical" evidence="1">
    <location>
        <begin position="151"/>
        <end position="177"/>
    </location>
</feature>
<dbReference type="EMBL" id="LGTL01000011">
    <property type="protein sequence ID" value="KPA79186.1"/>
    <property type="molecule type" value="Genomic_DNA"/>
</dbReference>
<sequence>MGLLPPFVGAVIFCALQFTVFLFVLVSTPIDQLKFKGSDACWTFFGAKIKCSNAKRSATGIEAFGCAHRRNNMNGGAAFAIFSICTTLAALVFGILMLLRIPCAVLIPLILTCLSVLTILISWACVAGVYSERMCSTSTSNGVKASAFMDYGAGFGLMVTAWCLQIINVVVLVLVSFF</sequence>
<dbReference type="InterPro" id="IPR009944">
    <property type="entry name" value="Amastin"/>
</dbReference>
<feature type="transmembrane region" description="Helical" evidence="1">
    <location>
        <begin position="105"/>
        <end position="130"/>
    </location>
</feature>
<gene>
    <name evidence="2" type="ORF">ABB37_05681</name>
</gene>
<dbReference type="RefSeq" id="XP_015657626.1">
    <property type="nucleotide sequence ID" value="XM_015803801.1"/>
</dbReference>
<dbReference type="VEuPathDB" id="TriTrypDB:LpyrH10_11_1460"/>
<evidence type="ECO:0000313" key="2">
    <source>
        <dbReference type="EMBL" id="KPA79186.1"/>
    </source>
</evidence>
<reference evidence="2 3" key="1">
    <citation type="submission" date="2015-07" db="EMBL/GenBank/DDBJ databases">
        <title>High-quality genome of monoxenous trypanosomatid Leptomonas pyrrhocoris.</title>
        <authorList>
            <person name="Flegontov P."/>
            <person name="Butenko A."/>
            <person name="Firsov S."/>
            <person name="Vlcek C."/>
            <person name="Logacheva M.D."/>
            <person name="Field M."/>
            <person name="Filatov D."/>
            <person name="Flegontova O."/>
            <person name="Gerasimov E."/>
            <person name="Jackson A.P."/>
            <person name="Kelly S."/>
            <person name="Opperdoes F."/>
            <person name="O'Reilly A."/>
            <person name="Votypka J."/>
            <person name="Yurchenko V."/>
            <person name="Lukes J."/>
        </authorList>
    </citation>
    <scope>NUCLEOTIDE SEQUENCE [LARGE SCALE GENOMIC DNA]</scope>
    <source>
        <strain evidence="2">H10</strain>
    </source>
</reference>
<dbReference type="PANTHER" id="PTHR33297:SF4">
    <property type="entry name" value="AMASTIN"/>
    <property type="match status" value="1"/>
</dbReference>
<organism evidence="2 3">
    <name type="scientific">Leptomonas pyrrhocoris</name>
    <name type="common">Firebug parasite</name>
    <dbReference type="NCBI Taxonomy" id="157538"/>
    <lineage>
        <taxon>Eukaryota</taxon>
        <taxon>Discoba</taxon>
        <taxon>Euglenozoa</taxon>
        <taxon>Kinetoplastea</taxon>
        <taxon>Metakinetoplastina</taxon>
        <taxon>Trypanosomatida</taxon>
        <taxon>Trypanosomatidae</taxon>
        <taxon>Leishmaniinae</taxon>
        <taxon>Leptomonas</taxon>
    </lineage>
</organism>
<feature type="transmembrane region" description="Helical" evidence="1">
    <location>
        <begin position="6"/>
        <end position="26"/>
    </location>
</feature>
<dbReference type="Proteomes" id="UP000037923">
    <property type="component" value="Unassembled WGS sequence"/>
</dbReference>
<evidence type="ECO:0000313" key="3">
    <source>
        <dbReference type="Proteomes" id="UP000037923"/>
    </source>
</evidence>